<comment type="similarity">
    <text evidence="2 4">Belongs to the pterin-4-alpha-carbinolamine dehydratase family.</text>
</comment>
<dbReference type="InterPro" id="IPR001533">
    <property type="entry name" value="Pterin_deHydtase"/>
</dbReference>
<dbReference type="NCBIfam" id="NF002018">
    <property type="entry name" value="PRK00823.1-3"/>
    <property type="match status" value="1"/>
</dbReference>
<dbReference type="RefSeq" id="WP_279243666.1">
    <property type="nucleotide sequence ID" value="NZ_SHNN01000001.1"/>
</dbReference>
<dbReference type="CDD" id="cd00914">
    <property type="entry name" value="PCD_DCoH_subfamily_b"/>
    <property type="match status" value="1"/>
</dbReference>
<accession>A0ABT3TE05</accession>
<dbReference type="Proteomes" id="UP001143362">
    <property type="component" value="Unassembled WGS sequence"/>
</dbReference>
<dbReference type="InterPro" id="IPR036428">
    <property type="entry name" value="PCD_sf"/>
</dbReference>
<evidence type="ECO:0000313" key="6">
    <source>
        <dbReference type="Proteomes" id="UP001143362"/>
    </source>
</evidence>
<protein>
    <recommendedName>
        <fullName evidence="4">Putative pterin-4-alpha-carbinolamine dehydratase</fullName>
        <shortName evidence="4">PHS</shortName>
        <ecNumber evidence="4">4.2.1.96</ecNumber>
    </recommendedName>
    <alternativeName>
        <fullName evidence="4">4-alpha-hydroxy-tetrahydropterin dehydratase</fullName>
    </alternativeName>
    <alternativeName>
        <fullName evidence="4">Pterin carbinolamine dehydratase</fullName>
        <shortName evidence="4">PCD</shortName>
    </alternativeName>
</protein>
<sequence>MFAKKLAAAEVAEKMSVAAGWELQEDKIFRQFVFADFIEAFGFMSRVALLAETMNHHPEWSNVYNRVAIHLTTHDVGGLSERDFELASRIDKLL</sequence>
<proteinExistence type="inferred from homology"/>
<dbReference type="PANTHER" id="PTHR12599">
    <property type="entry name" value="PTERIN-4-ALPHA-CARBINOLAMINE DEHYDRATASE"/>
    <property type="match status" value="1"/>
</dbReference>
<reference evidence="5" key="1">
    <citation type="submission" date="2019-02" db="EMBL/GenBank/DDBJ databases">
        <authorList>
            <person name="Li S.-H."/>
        </authorList>
    </citation>
    <scope>NUCLEOTIDE SEQUENCE</scope>
    <source>
        <strain evidence="5">IMCC14734</strain>
    </source>
</reference>
<organism evidence="5 6">
    <name type="scientific">Candidatus Litorirhabdus singularis</name>
    <dbReference type="NCBI Taxonomy" id="2518993"/>
    <lineage>
        <taxon>Bacteria</taxon>
        <taxon>Pseudomonadati</taxon>
        <taxon>Pseudomonadota</taxon>
        <taxon>Gammaproteobacteria</taxon>
        <taxon>Cellvibrionales</taxon>
        <taxon>Halieaceae</taxon>
        <taxon>Candidatus Litorirhabdus</taxon>
    </lineage>
</organism>
<dbReference type="Gene3D" id="3.30.1360.20">
    <property type="entry name" value="Transcriptional coactivator/pterin dehydratase"/>
    <property type="match status" value="1"/>
</dbReference>
<gene>
    <name evidence="5" type="ORF">EYC98_02190</name>
</gene>
<dbReference type="GO" id="GO:0008124">
    <property type="term" value="F:4-alpha-hydroxytetrahydrobiopterin dehydratase activity"/>
    <property type="evidence" value="ECO:0007669"/>
    <property type="project" value="UniProtKB-EC"/>
</dbReference>
<dbReference type="EMBL" id="SHNN01000001">
    <property type="protein sequence ID" value="MCX2979667.1"/>
    <property type="molecule type" value="Genomic_DNA"/>
</dbReference>
<keyword evidence="6" id="KW-1185">Reference proteome</keyword>
<name>A0ABT3TE05_9GAMM</name>
<comment type="caution">
    <text evidence="5">The sequence shown here is derived from an EMBL/GenBank/DDBJ whole genome shotgun (WGS) entry which is preliminary data.</text>
</comment>
<evidence type="ECO:0000256" key="4">
    <source>
        <dbReference type="HAMAP-Rule" id="MF_00434"/>
    </source>
</evidence>
<keyword evidence="3 4" id="KW-0456">Lyase</keyword>
<dbReference type="HAMAP" id="MF_00434">
    <property type="entry name" value="Pterin_4_alpha"/>
    <property type="match status" value="1"/>
</dbReference>
<dbReference type="PANTHER" id="PTHR12599:SF0">
    <property type="entry name" value="PTERIN-4-ALPHA-CARBINOLAMINE DEHYDRATASE"/>
    <property type="match status" value="1"/>
</dbReference>
<dbReference type="EC" id="4.2.1.96" evidence="4"/>
<dbReference type="Pfam" id="PF01329">
    <property type="entry name" value="Pterin_4a"/>
    <property type="match status" value="1"/>
</dbReference>
<evidence type="ECO:0000256" key="3">
    <source>
        <dbReference type="ARBA" id="ARBA00023239"/>
    </source>
</evidence>
<evidence type="ECO:0000256" key="1">
    <source>
        <dbReference type="ARBA" id="ARBA00001554"/>
    </source>
</evidence>
<evidence type="ECO:0000313" key="5">
    <source>
        <dbReference type="EMBL" id="MCX2979667.1"/>
    </source>
</evidence>
<evidence type="ECO:0000256" key="2">
    <source>
        <dbReference type="ARBA" id="ARBA00006472"/>
    </source>
</evidence>
<comment type="catalytic activity">
    <reaction evidence="1 4">
        <text>(4aS,6R)-4a-hydroxy-L-erythro-5,6,7,8-tetrahydrobiopterin = (6R)-L-erythro-6,7-dihydrobiopterin + H2O</text>
        <dbReference type="Rhea" id="RHEA:11920"/>
        <dbReference type="ChEBI" id="CHEBI:15377"/>
        <dbReference type="ChEBI" id="CHEBI:15642"/>
        <dbReference type="ChEBI" id="CHEBI:43120"/>
        <dbReference type="EC" id="4.2.1.96"/>
    </reaction>
</comment>
<dbReference type="SUPFAM" id="SSF55248">
    <property type="entry name" value="PCD-like"/>
    <property type="match status" value="1"/>
</dbReference>
<dbReference type="NCBIfam" id="NF002017">
    <property type="entry name" value="PRK00823.1-2"/>
    <property type="match status" value="1"/>
</dbReference>